<protein>
    <submittedName>
        <fullName evidence="2">Uncharacterized protein</fullName>
    </submittedName>
</protein>
<reference evidence="2" key="2">
    <citation type="submission" date="2023-06" db="EMBL/GenBank/DDBJ databases">
        <authorList>
            <consortium name="Lawrence Berkeley National Laboratory"/>
            <person name="Haridas S."/>
            <person name="Hensen N."/>
            <person name="Bonometti L."/>
            <person name="Westerberg I."/>
            <person name="Brannstrom I.O."/>
            <person name="Guillou S."/>
            <person name="Cros-Aarteil S."/>
            <person name="Calhoun S."/>
            <person name="Kuo A."/>
            <person name="Mondo S."/>
            <person name="Pangilinan J."/>
            <person name="Riley R."/>
            <person name="Labutti K."/>
            <person name="Andreopoulos B."/>
            <person name="Lipzen A."/>
            <person name="Chen C."/>
            <person name="Yanf M."/>
            <person name="Daum C."/>
            <person name="Ng V."/>
            <person name="Clum A."/>
            <person name="Steindorff A."/>
            <person name="Ohm R."/>
            <person name="Martin F."/>
            <person name="Silar P."/>
            <person name="Natvig D."/>
            <person name="Lalanne C."/>
            <person name="Gautier V."/>
            <person name="Ament-Velasquez S.L."/>
            <person name="Kruys A."/>
            <person name="Hutchinson M.I."/>
            <person name="Powell A.J."/>
            <person name="Barry K."/>
            <person name="Miller A.N."/>
            <person name="Grigoriev I.V."/>
            <person name="Debuchy R."/>
            <person name="Gladieux P."/>
            <person name="Thoren M.H."/>
            <person name="Johannesson H."/>
        </authorList>
    </citation>
    <scope>NUCLEOTIDE SEQUENCE</scope>
    <source>
        <strain evidence="2">CBS 958.72</strain>
    </source>
</reference>
<reference evidence="2" key="1">
    <citation type="journal article" date="2023" name="Mol. Phylogenet. Evol.">
        <title>Genome-scale phylogeny and comparative genomics of the fungal order Sordariales.</title>
        <authorList>
            <person name="Hensen N."/>
            <person name="Bonometti L."/>
            <person name="Westerberg I."/>
            <person name="Brannstrom I.O."/>
            <person name="Guillou S."/>
            <person name="Cros-Aarteil S."/>
            <person name="Calhoun S."/>
            <person name="Haridas S."/>
            <person name="Kuo A."/>
            <person name="Mondo S."/>
            <person name="Pangilinan J."/>
            <person name="Riley R."/>
            <person name="LaButti K."/>
            <person name="Andreopoulos B."/>
            <person name="Lipzen A."/>
            <person name="Chen C."/>
            <person name="Yan M."/>
            <person name="Daum C."/>
            <person name="Ng V."/>
            <person name="Clum A."/>
            <person name="Steindorff A."/>
            <person name="Ohm R.A."/>
            <person name="Martin F."/>
            <person name="Silar P."/>
            <person name="Natvig D.O."/>
            <person name="Lalanne C."/>
            <person name="Gautier V."/>
            <person name="Ament-Velasquez S.L."/>
            <person name="Kruys A."/>
            <person name="Hutchinson M.I."/>
            <person name="Powell A.J."/>
            <person name="Barry K."/>
            <person name="Miller A.N."/>
            <person name="Grigoriev I.V."/>
            <person name="Debuchy R."/>
            <person name="Gladieux P."/>
            <person name="Hiltunen Thoren M."/>
            <person name="Johannesson H."/>
        </authorList>
    </citation>
    <scope>NUCLEOTIDE SEQUENCE</scope>
    <source>
        <strain evidence="2">CBS 958.72</strain>
    </source>
</reference>
<dbReference type="EMBL" id="JAULSN010000004">
    <property type="protein sequence ID" value="KAK3373111.1"/>
    <property type="molecule type" value="Genomic_DNA"/>
</dbReference>
<keyword evidence="3" id="KW-1185">Reference proteome</keyword>
<dbReference type="Proteomes" id="UP001287356">
    <property type="component" value="Unassembled WGS sequence"/>
</dbReference>
<organism evidence="2 3">
    <name type="scientific">Lasiosphaeria ovina</name>
    <dbReference type="NCBI Taxonomy" id="92902"/>
    <lineage>
        <taxon>Eukaryota</taxon>
        <taxon>Fungi</taxon>
        <taxon>Dikarya</taxon>
        <taxon>Ascomycota</taxon>
        <taxon>Pezizomycotina</taxon>
        <taxon>Sordariomycetes</taxon>
        <taxon>Sordariomycetidae</taxon>
        <taxon>Sordariales</taxon>
        <taxon>Lasiosphaeriaceae</taxon>
        <taxon>Lasiosphaeria</taxon>
    </lineage>
</organism>
<feature type="compositionally biased region" description="Low complexity" evidence="1">
    <location>
        <begin position="199"/>
        <end position="221"/>
    </location>
</feature>
<feature type="compositionally biased region" description="Low complexity" evidence="1">
    <location>
        <begin position="260"/>
        <end position="275"/>
    </location>
</feature>
<comment type="caution">
    <text evidence="2">The sequence shown here is derived from an EMBL/GenBank/DDBJ whole genome shotgun (WGS) entry which is preliminary data.</text>
</comment>
<proteinExistence type="predicted"/>
<feature type="compositionally biased region" description="Low complexity" evidence="1">
    <location>
        <begin position="166"/>
        <end position="192"/>
    </location>
</feature>
<feature type="region of interest" description="Disordered" evidence="1">
    <location>
        <begin position="248"/>
        <end position="275"/>
    </location>
</feature>
<name>A0AAE0KBY4_9PEZI</name>
<feature type="compositionally biased region" description="Low complexity" evidence="1">
    <location>
        <begin position="123"/>
        <end position="136"/>
    </location>
</feature>
<evidence type="ECO:0000313" key="2">
    <source>
        <dbReference type="EMBL" id="KAK3373111.1"/>
    </source>
</evidence>
<gene>
    <name evidence="2" type="ORF">B0T24DRAFT_250035</name>
</gene>
<feature type="region of interest" description="Disordered" evidence="1">
    <location>
        <begin position="166"/>
        <end position="221"/>
    </location>
</feature>
<sequence length="275" mass="28780">MSFSSQQFEANMSMTQELRRRWSDRTDAIFSSRDECGYQHRIAAEDFERDVDFQDCEAITFIKGNPTGRETDVLLMAQGSGYMALPPGVQIVVDGGCVKCTTPGPDPVADAASSRSAYSGFVASRAPSTTTSSGPGARPPPPTPVSTYARSYADSGYRSVAAPRSVVGAGSQASQGSASTHRPSRAGSSYSGSQGGGSYASARDAPPPRAAAAPSVAGSSANTTASGFRIVEQASWFSDFVRNQVRDRARDSDACSITPSMSISSVGSRSSHSRN</sequence>
<dbReference type="AlphaFoldDB" id="A0AAE0KBY4"/>
<accession>A0AAE0KBY4</accession>
<feature type="region of interest" description="Disordered" evidence="1">
    <location>
        <begin position="123"/>
        <end position="149"/>
    </location>
</feature>
<evidence type="ECO:0000256" key="1">
    <source>
        <dbReference type="SAM" id="MobiDB-lite"/>
    </source>
</evidence>
<evidence type="ECO:0000313" key="3">
    <source>
        <dbReference type="Proteomes" id="UP001287356"/>
    </source>
</evidence>